<accession>A0A7D9DVK3</accession>
<evidence type="ECO:0000313" key="2">
    <source>
        <dbReference type="Proteomes" id="UP001152795"/>
    </source>
</evidence>
<dbReference type="AlphaFoldDB" id="A0A7D9DVK3"/>
<dbReference type="Proteomes" id="UP001152795">
    <property type="component" value="Unassembled WGS sequence"/>
</dbReference>
<comment type="caution">
    <text evidence="1">The sequence shown here is derived from an EMBL/GenBank/DDBJ whole genome shotgun (WGS) entry which is preliminary data.</text>
</comment>
<dbReference type="PANTHER" id="PTHR47510">
    <property type="entry name" value="REVERSE TRANSCRIPTASE DOMAIN-CONTAINING PROTEIN"/>
    <property type="match status" value="1"/>
</dbReference>
<dbReference type="EMBL" id="CACRXK020002660">
    <property type="protein sequence ID" value="CAB3995416.1"/>
    <property type="molecule type" value="Genomic_DNA"/>
</dbReference>
<gene>
    <name evidence="1" type="ORF">PACLA_8A058203</name>
</gene>
<feature type="non-terminal residue" evidence="1">
    <location>
        <position position="93"/>
    </location>
</feature>
<sequence length="93" mass="10529">QESTQRSPHSLSGFELSISEVYKVHTNIEPNKACGPDNLPGRILKEVAVEISPALAKLFNQSLFDGEFPQQWKMANLTPLHKKRRFNISEQLP</sequence>
<protein>
    <submittedName>
        <fullName evidence="1">Uncharacterized protein</fullName>
    </submittedName>
</protein>
<evidence type="ECO:0000313" key="1">
    <source>
        <dbReference type="EMBL" id="CAB3995416.1"/>
    </source>
</evidence>
<keyword evidence="2" id="KW-1185">Reference proteome</keyword>
<feature type="non-terminal residue" evidence="1">
    <location>
        <position position="1"/>
    </location>
</feature>
<dbReference type="OrthoDB" id="5978128at2759"/>
<proteinExistence type="predicted"/>
<dbReference type="PANTHER" id="PTHR47510:SF3">
    <property type="entry name" value="ENDO_EXONUCLEASE_PHOSPHATASE DOMAIN-CONTAINING PROTEIN"/>
    <property type="match status" value="1"/>
</dbReference>
<reference evidence="1" key="1">
    <citation type="submission" date="2020-04" db="EMBL/GenBank/DDBJ databases">
        <authorList>
            <person name="Alioto T."/>
            <person name="Alioto T."/>
            <person name="Gomez Garrido J."/>
        </authorList>
    </citation>
    <scope>NUCLEOTIDE SEQUENCE</scope>
    <source>
        <strain evidence="1">A484AB</strain>
    </source>
</reference>
<organism evidence="1 2">
    <name type="scientific">Paramuricea clavata</name>
    <name type="common">Red gorgonian</name>
    <name type="synonym">Violescent sea-whip</name>
    <dbReference type="NCBI Taxonomy" id="317549"/>
    <lineage>
        <taxon>Eukaryota</taxon>
        <taxon>Metazoa</taxon>
        <taxon>Cnidaria</taxon>
        <taxon>Anthozoa</taxon>
        <taxon>Octocorallia</taxon>
        <taxon>Malacalcyonacea</taxon>
        <taxon>Plexauridae</taxon>
        <taxon>Paramuricea</taxon>
    </lineage>
</organism>
<name>A0A7D9DVK3_PARCT</name>